<evidence type="ECO:0000313" key="1">
    <source>
        <dbReference type="EMBL" id="MBX6982583.1"/>
    </source>
</evidence>
<dbReference type="KEGG" id="prg:RB151_025940"/>
<reference evidence="1" key="1">
    <citation type="submission" date="2019-02" db="EMBL/GenBank/DDBJ databases">
        <title>Genomic characterization of isolates from hospital effluents in KZN, South Africa.</title>
        <authorList>
            <person name="Ntshobeni N."/>
            <person name="Allam M."/>
            <person name="Ismail A."/>
            <person name="Amoako D."/>
            <person name="Essack S."/>
            <person name="Chenia H."/>
        </authorList>
    </citation>
    <scope>NUCLEOTIDE SEQUENCE</scope>
    <source>
        <strain evidence="1">AFE97_S1</strain>
    </source>
</reference>
<gene>
    <name evidence="1" type="ORF">EX242_20285</name>
</gene>
<dbReference type="AlphaFoldDB" id="A0A1J0E8V1"/>
<dbReference type="RefSeq" id="WP_042843408.1">
    <property type="nucleotide sequence ID" value="NZ_ABEXNG020000148.1"/>
</dbReference>
<dbReference type="Proteomes" id="UP000824410">
    <property type="component" value="Unassembled WGS sequence"/>
</dbReference>
<evidence type="ECO:0008006" key="3">
    <source>
        <dbReference type="Google" id="ProtNLM"/>
    </source>
</evidence>
<proteinExistence type="predicted"/>
<organism evidence="1 2">
    <name type="scientific">Providencia rettgeri</name>
    <dbReference type="NCBI Taxonomy" id="587"/>
    <lineage>
        <taxon>Bacteria</taxon>
        <taxon>Pseudomonadati</taxon>
        <taxon>Pseudomonadota</taxon>
        <taxon>Gammaproteobacteria</taxon>
        <taxon>Enterobacterales</taxon>
        <taxon>Morganellaceae</taxon>
        <taxon>Providencia</taxon>
    </lineage>
</organism>
<comment type="caution">
    <text evidence="1">The sequence shown here is derived from an EMBL/GenBank/DDBJ whole genome shotgun (WGS) entry which is preliminary data.</text>
</comment>
<accession>A0A1J0E8V1</accession>
<dbReference type="EMBL" id="SHDO01000030">
    <property type="protein sequence ID" value="MBX6982583.1"/>
    <property type="molecule type" value="Genomic_DNA"/>
</dbReference>
<evidence type="ECO:0000313" key="2">
    <source>
        <dbReference type="Proteomes" id="UP000824410"/>
    </source>
</evidence>
<protein>
    <recommendedName>
        <fullName evidence="3">Type 1 fimbrial protein</fullName>
    </recommendedName>
</protein>
<dbReference type="OrthoDB" id="6458927at2"/>
<sequence length="114" mass="12373">MDNSVKKIVATIFTVTVLVSSFSAVASKNSGMKRASSGVILFTGAIVAPPCMIEATPKSVITKCWSDTGDEKTTSVDIRKLRGQTTLLPNSKGTQEFNWINKDHTLGIYTIKYD</sequence>
<name>A0A1J0E8V1_PRORE</name>